<dbReference type="GO" id="GO:0008270">
    <property type="term" value="F:zinc ion binding"/>
    <property type="evidence" value="ECO:0007669"/>
    <property type="project" value="TreeGrafter"/>
</dbReference>
<protein>
    <submittedName>
        <fullName evidence="6">BQ5605_C001g00806 protein</fullName>
    </submittedName>
</protein>
<evidence type="ECO:0000259" key="5">
    <source>
        <dbReference type="Pfam" id="PF01979"/>
    </source>
</evidence>
<dbReference type="InterPro" id="IPR051607">
    <property type="entry name" value="Metallo-dep_hydrolases"/>
</dbReference>
<dbReference type="SUPFAM" id="SSF51556">
    <property type="entry name" value="Metallo-dependent hydrolases"/>
    <property type="match status" value="1"/>
</dbReference>
<accession>A0A2X0P738</accession>
<evidence type="ECO:0000256" key="1">
    <source>
        <dbReference type="ARBA" id="ARBA00001947"/>
    </source>
</evidence>
<dbReference type="PANTHER" id="PTHR11271:SF6">
    <property type="entry name" value="GUANINE DEAMINASE"/>
    <property type="match status" value="1"/>
</dbReference>
<proteinExistence type="predicted"/>
<dbReference type="Pfam" id="PF01979">
    <property type="entry name" value="Amidohydro_1"/>
    <property type="match status" value="1"/>
</dbReference>
<evidence type="ECO:0000313" key="6">
    <source>
        <dbReference type="EMBL" id="SGY49705.1"/>
    </source>
</evidence>
<keyword evidence="2" id="KW-0479">Metal-binding</keyword>
<organism evidence="6 7">
    <name type="scientific">Microbotryum silenes-dioicae</name>
    <dbReference type="NCBI Taxonomy" id="796604"/>
    <lineage>
        <taxon>Eukaryota</taxon>
        <taxon>Fungi</taxon>
        <taxon>Dikarya</taxon>
        <taxon>Basidiomycota</taxon>
        <taxon>Pucciniomycotina</taxon>
        <taxon>Microbotryomycetes</taxon>
        <taxon>Microbotryales</taxon>
        <taxon>Microbotryaceae</taxon>
        <taxon>Microbotryum</taxon>
    </lineage>
</organism>
<dbReference type="InterPro" id="IPR006680">
    <property type="entry name" value="Amidohydro-rel"/>
</dbReference>
<dbReference type="InterPro" id="IPR032466">
    <property type="entry name" value="Metal_Hydrolase"/>
</dbReference>
<dbReference type="Proteomes" id="UP000249464">
    <property type="component" value="Unassembled WGS sequence"/>
</dbReference>
<dbReference type="InterPro" id="IPR011059">
    <property type="entry name" value="Metal-dep_hydrolase_composite"/>
</dbReference>
<dbReference type="SUPFAM" id="SSF51338">
    <property type="entry name" value="Composite domain of metallo-dependent hydrolases"/>
    <property type="match status" value="1"/>
</dbReference>
<keyword evidence="3" id="KW-0378">Hydrolase</keyword>
<keyword evidence="7" id="KW-1185">Reference proteome</keyword>
<evidence type="ECO:0000256" key="2">
    <source>
        <dbReference type="ARBA" id="ARBA00022723"/>
    </source>
</evidence>
<evidence type="ECO:0000256" key="4">
    <source>
        <dbReference type="ARBA" id="ARBA00022833"/>
    </source>
</evidence>
<dbReference type="GO" id="GO:0005829">
    <property type="term" value="C:cytosol"/>
    <property type="evidence" value="ECO:0007669"/>
    <property type="project" value="TreeGrafter"/>
</dbReference>
<dbReference type="EMBL" id="FQNC01000043">
    <property type="protein sequence ID" value="SGY49705.1"/>
    <property type="molecule type" value="Genomic_DNA"/>
</dbReference>
<dbReference type="UniPathway" id="UPA00603">
    <property type="reaction ID" value="UER00660"/>
</dbReference>
<dbReference type="AlphaFoldDB" id="A0A2X0P738"/>
<dbReference type="GO" id="GO:0008892">
    <property type="term" value="F:guanine deaminase activity"/>
    <property type="evidence" value="ECO:0007669"/>
    <property type="project" value="TreeGrafter"/>
</dbReference>
<dbReference type="STRING" id="796604.A0A2X0P738"/>
<name>A0A2X0P738_9BASI</name>
<keyword evidence="4" id="KW-0862">Zinc</keyword>
<dbReference type="GO" id="GO:0006147">
    <property type="term" value="P:guanine catabolic process"/>
    <property type="evidence" value="ECO:0007669"/>
    <property type="project" value="UniProtKB-UniPathway"/>
</dbReference>
<evidence type="ECO:0000313" key="7">
    <source>
        <dbReference type="Proteomes" id="UP000249464"/>
    </source>
</evidence>
<feature type="domain" description="Amidohydrolase-related" evidence="5">
    <location>
        <begin position="93"/>
        <end position="573"/>
    </location>
</feature>
<gene>
    <name evidence="6" type="primary">BQ5605_C001g00806</name>
    <name evidence="6" type="ORF">BQ5605_C001G00806</name>
</gene>
<reference evidence="6 7" key="1">
    <citation type="submission" date="2016-11" db="EMBL/GenBank/DDBJ databases">
        <authorList>
            <person name="Jaros S."/>
            <person name="Januszkiewicz K."/>
            <person name="Wedrychowicz H."/>
        </authorList>
    </citation>
    <scope>NUCLEOTIDE SEQUENCE [LARGE SCALE GENOMIC DNA]</scope>
</reference>
<comment type="cofactor">
    <cofactor evidence="1">
        <name>Zn(2+)</name>
        <dbReference type="ChEBI" id="CHEBI:29105"/>
    </cofactor>
</comment>
<dbReference type="PANTHER" id="PTHR11271">
    <property type="entry name" value="GUANINE DEAMINASE"/>
    <property type="match status" value="1"/>
</dbReference>
<evidence type="ECO:0000256" key="3">
    <source>
        <dbReference type="ARBA" id="ARBA00022801"/>
    </source>
</evidence>
<dbReference type="Gene3D" id="3.20.20.140">
    <property type="entry name" value="Metal-dependent hydrolases"/>
    <property type="match status" value="1"/>
</dbReference>
<sequence>MTPTLSRQVWYGDAVHSKSLTEIEYLTSGLIGVDETGVIAFVERASSADEIERVLHAKGWTGVEVTRLSKGEFLCPGRILPSDLPLTGHVLSVIDTHTHAPQYVNLAFGQQFELLDWLSNVTFPAEAKFKDAVYARRAYEEVVQRNLNVGTTSAYANSVPYLRSEPPNRRFFPLRHLTAVCYYGTLHLTTQILAAICHRKGQRAFVGKCNMDRNSSDDYVEASPSQSLLDTEKYVDFVRSKCCSPIRSTLESSESTLNKNDLRSDLVQPIITPRFAISCSDELLKGLGEMVVKDPSLPIQTHLSENPTEIEFTKCKSPLFPFISSYTEVYDHFNLLRENTILAHCVHLEDSEISLIKQRRAGISHCPDSNFNLRSGITPITTLLDRGIKVSLGTDISGGTSLGILSTIRTASFASKTLIFNSRDAKTEDRNLNESIPVPKRQKTNGLETSFANRHLSIETLFYLATMGGAQVCCVQERIGNFVVGKEFDALLIGTGQKPLRESTQYVEGIEDADAQAMEALSEGIESDFPDASTFGPHLFVEPEDGLQKVFEKFLFSGDDRNIAKVFVRGRKVGGRDTI</sequence>
<dbReference type="Gene3D" id="2.30.40.10">
    <property type="entry name" value="Urease, subunit C, domain 1"/>
    <property type="match status" value="2"/>
</dbReference>